<evidence type="ECO:0000313" key="1">
    <source>
        <dbReference type="EMBL" id="CAG8660447.1"/>
    </source>
</evidence>
<proteinExistence type="predicted"/>
<keyword evidence="2" id="KW-1185">Reference proteome</keyword>
<reference evidence="1" key="1">
    <citation type="submission" date="2021-06" db="EMBL/GenBank/DDBJ databases">
        <authorList>
            <person name="Kallberg Y."/>
            <person name="Tangrot J."/>
            <person name="Rosling A."/>
        </authorList>
    </citation>
    <scope>NUCLEOTIDE SEQUENCE</scope>
    <source>
        <strain evidence="1">BR232B</strain>
    </source>
</reference>
<feature type="non-terminal residue" evidence="1">
    <location>
        <position position="111"/>
    </location>
</feature>
<organism evidence="1 2">
    <name type="scientific">Paraglomus brasilianum</name>
    <dbReference type="NCBI Taxonomy" id="144538"/>
    <lineage>
        <taxon>Eukaryota</taxon>
        <taxon>Fungi</taxon>
        <taxon>Fungi incertae sedis</taxon>
        <taxon>Mucoromycota</taxon>
        <taxon>Glomeromycotina</taxon>
        <taxon>Glomeromycetes</taxon>
        <taxon>Paraglomerales</taxon>
        <taxon>Paraglomeraceae</taxon>
        <taxon>Paraglomus</taxon>
    </lineage>
</organism>
<dbReference type="OrthoDB" id="2330881at2759"/>
<name>A0A9N9E528_9GLOM</name>
<dbReference type="Proteomes" id="UP000789739">
    <property type="component" value="Unassembled WGS sequence"/>
</dbReference>
<protein>
    <submittedName>
        <fullName evidence="1">2_t:CDS:1</fullName>
    </submittedName>
</protein>
<accession>A0A9N9E528</accession>
<comment type="caution">
    <text evidence="1">The sequence shown here is derived from an EMBL/GenBank/DDBJ whole genome shotgun (WGS) entry which is preliminary data.</text>
</comment>
<dbReference type="EMBL" id="CAJVPI010003619">
    <property type="protein sequence ID" value="CAG8660447.1"/>
    <property type="molecule type" value="Genomic_DNA"/>
</dbReference>
<dbReference type="AlphaFoldDB" id="A0A9N9E528"/>
<evidence type="ECO:0000313" key="2">
    <source>
        <dbReference type="Proteomes" id="UP000789739"/>
    </source>
</evidence>
<gene>
    <name evidence="1" type="ORF">PBRASI_LOCUS10753</name>
</gene>
<sequence length="111" mass="13067">YNSLPAVTPLKMSEEEHCYMFLYPIIHPFFLGPQKEYKLLLNHSTGGSRQRPDFACVVGDIPILISEIKPLGYTPLQQRKDNLRIQLQARKYINQQLWTKLKQLFLQIWAH</sequence>